<evidence type="ECO:0000259" key="9">
    <source>
        <dbReference type="PROSITE" id="PS50172"/>
    </source>
</evidence>
<comment type="subcellular location">
    <subcellularLocation>
        <location evidence="1">Nucleus</location>
        <location evidence="1">Nuclear pore complex</location>
    </subcellularLocation>
</comment>
<dbReference type="Proteomes" id="UP000189274">
    <property type="component" value="Unassembled WGS sequence"/>
</dbReference>
<evidence type="ECO:0000256" key="5">
    <source>
        <dbReference type="ARBA" id="ARBA00023010"/>
    </source>
</evidence>
<sequence length="1009" mass="115596">MVAEGQRYVAAVKWGIPVVSPDWCFDTLERGLPLNTVFYKLSTNVTNIVRRLNFENDEDKVGSEFYVKTYQLGRRDQACDWEKLKEWRDKESDRQLESYIKSRVQSDPQCSIEGAVLPTNVSLSANNDLKRKFGKGDTDEDDIVKIRKSTKTDALWDSVIKKKKPKSVESALSSPDLLKRMMMKKKEVIVKDTKQEKKPIIAPKGSILGAYTFKLEHYTDDERHKLQKVISKFGGKITEDESPCDFKVINYKFNDVIADTCSRYVVTEFAIERFIYNERVDFDQCLWCKPLIIPAFTTKERNGHEIITVTDNKVLLTNLIPNGSEKTGSSTIDLIDDLNFMPSEILLNETEELCCIYNHSNIWLFSLTREGSKFSFSVTYKIDLTLQQGTQIIQVVFNNKSKYSSEIVVLTNHEILTYNINISLKEYVQRVALHELNTGAFDYESSIVDPVSICFGSSKADIFSDSKQLTPQDDITLYLLTSDASIYKIFPFFPSELSVSKEWLSDLFDLTTLTFKTVEDEIEQSKLLSSVKVAALLQNTRDPLSIVIENTIPAVYRRGKLVGPLCLESFPEDLYAQNAIKLLTLPNGVMVIVFDHSVVVFSTNHGSRMIFEHQTGDTEDSFQLLETLFFDEKHGSIDTATAHPVSNNSIFLTASNGSVIQVDFSQWMSLLSSGLETGDLSEFSKLCESERLPTEIINLGKMNLPKEESLDSSVHLRSHENQIWFAWNTRDVFAMVVKKDTEDILSMFLISVAVESKYEEGEYDNGKTKVCEDSLYKSELVRTFEEEDVPQIKKSLQKITEITLAMKKCPTIILNEDETTLDDLKVVHNFTELVSAGQLILYKVLSILSKRLKMLSVEYHQQLTAYHTVMMKKEKILQNYLKLKNAFLEAKERQDQLLVKMAKVMNNTEILEAKGNMKSVSISYQENAYFKELSRMRDYVIRKERELKELNELVSNVKNAEDSVLLKNKEELLNDYHNRRSLAVFRQNLASQKVFIDTLVERINSFQLD</sequence>
<evidence type="ECO:0000256" key="4">
    <source>
        <dbReference type="ARBA" id="ARBA00022927"/>
    </source>
</evidence>
<dbReference type="Gene3D" id="3.40.50.10190">
    <property type="entry name" value="BRCT domain"/>
    <property type="match status" value="1"/>
</dbReference>
<evidence type="ECO:0000256" key="1">
    <source>
        <dbReference type="ARBA" id="ARBA00004567"/>
    </source>
</evidence>
<organism evidence="10 11">
    <name type="scientific">Pichia kudriavzevii</name>
    <name type="common">Yeast</name>
    <name type="synonym">Issatchenkia orientalis</name>
    <dbReference type="NCBI Taxonomy" id="4909"/>
    <lineage>
        <taxon>Eukaryota</taxon>
        <taxon>Fungi</taxon>
        <taxon>Dikarya</taxon>
        <taxon>Ascomycota</taxon>
        <taxon>Saccharomycotina</taxon>
        <taxon>Pichiomycetes</taxon>
        <taxon>Pichiales</taxon>
        <taxon>Pichiaceae</taxon>
        <taxon>Pichia</taxon>
    </lineage>
</organism>
<dbReference type="PROSITE" id="PS50172">
    <property type="entry name" value="BRCT"/>
    <property type="match status" value="1"/>
</dbReference>
<evidence type="ECO:0000256" key="6">
    <source>
        <dbReference type="ARBA" id="ARBA00023132"/>
    </source>
</evidence>
<dbReference type="GO" id="GO:0017056">
    <property type="term" value="F:structural constituent of nuclear pore"/>
    <property type="evidence" value="ECO:0007669"/>
    <property type="project" value="InterPro"/>
</dbReference>
<keyword evidence="6" id="KW-0906">Nuclear pore complex</keyword>
<dbReference type="PANTHER" id="PTHR13257">
    <property type="entry name" value="NUCLEOPORIN NUP84-RELATED"/>
    <property type="match status" value="1"/>
</dbReference>
<dbReference type="InterPro" id="IPR037700">
    <property type="entry name" value="NUP88/NUP82"/>
</dbReference>
<reference evidence="11" key="1">
    <citation type="journal article" date="2017" name="Genome Announc.">
        <title>Genome sequences of Cyberlindnera fabianii 65, Pichia kudriavzevii 129, and Saccharomyces cerevisiae 131 isolated from fermented masau fruits in Zimbabwe.</title>
        <authorList>
            <person name="van Rijswijck I.M.H."/>
            <person name="Derks M.F.L."/>
            <person name="Abee T."/>
            <person name="de Ridder D."/>
            <person name="Smid E.J."/>
        </authorList>
    </citation>
    <scope>NUCLEOTIDE SEQUENCE [LARGE SCALE GENOMIC DNA]</scope>
    <source>
        <strain evidence="11">129</strain>
    </source>
</reference>
<accession>A0A1V2LTN9</accession>
<feature type="domain" description="BRCT" evidence="9">
    <location>
        <begin position="1"/>
        <end position="41"/>
    </location>
</feature>
<evidence type="ECO:0000256" key="3">
    <source>
        <dbReference type="ARBA" id="ARBA00022816"/>
    </source>
</evidence>
<dbReference type="InterPro" id="IPR036420">
    <property type="entry name" value="BRCT_dom_sf"/>
</dbReference>
<dbReference type="GO" id="GO:0006606">
    <property type="term" value="P:protein import into nucleus"/>
    <property type="evidence" value="ECO:0007669"/>
    <property type="project" value="TreeGrafter"/>
</dbReference>
<evidence type="ECO:0000313" key="10">
    <source>
        <dbReference type="EMBL" id="ONH77390.1"/>
    </source>
</evidence>
<evidence type="ECO:0000256" key="2">
    <source>
        <dbReference type="ARBA" id="ARBA00022448"/>
    </source>
</evidence>
<protein>
    <submittedName>
        <fullName evidence="10">Nucleoporin NUP82</fullName>
    </submittedName>
</protein>
<dbReference type="AlphaFoldDB" id="A0A1V2LTN9"/>
<keyword evidence="5" id="KW-0811">Translocation</keyword>
<evidence type="ECO:0000313" key="11">
    <source>
        <dbReference type="Proteomes" id="UP000189274"/>
    </source>
</evidence>
<dbReference type="GO" id="GO:0000055">
    <property type="term" value="P:ribosomal large subunit export from nucleus"/>
    <property type="evidence" value="ECO:0007669"/>
    <property type="project" value="InterPro"/>
</dbReference>
<dbReference type="GO" id="GO:0000056">
    <property type="term" value="P:ribosomal small subunit export from nucleus"/>
    <property type="evidence" value="ECO:0007669"/>
    <property type="project" value="InterPro"/>
</dbReference>
<dbReference type="VEuPathDB" id="FungiDB:C5L36_0B10880"/>
<dbReference type="GO" id="GO:0006406">
    <property type="term" value="P:mRNA export from nucleus"/>
    <property type="evidence" value="ECO:0007669"/>
    <property type="project" value="TreeGrafter"/>
</dbReference>
<keyword evidence="2" id="KW-0813">Transport</keyword>
<dbReference type="InterPro" id="IPR001357">
    <property type="entry name" value="BRCT_dom"/>
</dbReference>
<gene>
    <name evidence="10" type="ORF">BOH78_0587</name>
</gene>
<proteinExistence type="predicted"/>
<dbReference type="EMBL" id="MQVM01000002">
    <property type="protein sequence ID" value="ONH77390.1"/>
    <property type="molecule type" value="Genomic_DNA"/>
</dbReference>
<dbReference type="PANTHER" id="PTHR13257:SF0">
    <property type="entry name" value="NUCLEAR PORE COMPLEX PROTEIN NUP88"/>
    <property type="match status" value="1"/>
</dbReference>
<dbReference type="SUPFAM" id="SSF52113">
    <property type="entry name" value="BRCT domain"/>
    <property type="match status" value="1"/>
</dbReference>
<evidence type="ECO:0000256" key="7">
    <source>
        <dbReference type="ARBA" id="ARBA00023242"/>
    </source>
</evidence>
<keyword evidence="4" id="KW-0653">Protein transport</keyword>
<feature type="coiled-coil region" evidence="8">
    <location>
        <begin position="933"/>
        <end position="963"/>
    </location>
</feature>
<keyword evidence="3" id="KW-0509">mRNA transport</keyword>
<comment type="caution">
    <text evidence="10">The sequence shown here is derived from an EMBL/GenBank/DDBJ whole genome shotgun (WGS) entry which is preliminary data.</text>
</comment>
<evidence type="ECO:0000256" key="8">
    <source>
        <dbReference type="SAM" id="Coils"/>
    </source>
</evidence>
<dbReference type="GO" id="GO:0005643">
    <property type="term" value="C:nuclear pore"/>
    <property type="evidence" value="ECO:0007669"/>
    <property type="project" value="UniProtKB-SubCell"/>
</dbReference>
<keyword evidence="7" id="KW-0539">Nucleus</keyword>
<keyword evidence="8" id="KW-0175">Coiled coil</keyword>
<name>A0A1V2LTN9_PICKU</name>